<dbReference type="PROSITE" id="PS00867">
    <property type="entry name" value="CPSASE_2"/>
    <property type="match status" value="2"/>
</dbReference>
<evidence type="ECO:0000256" key="17">
    <source>
        <dbReference type="ARBA" id="ARBA00044318"/>
    </source>
</evidence>
<dbReference type="FunFam" id="3.30.470.20:FF:000013">
    <property type="entry name" value="Carbamoyl-phosphate synthase large chain"/>
    <property type="match status" value="1"/>
</dbReference>
<dbReference type="SUPFAM" id="SSF52335">
    <property type="entry name" value="Methylglyoxal synthase-like"/>
    <property type="match status" value="1"/>
</dbReference>
<evidence type="ECO:0000256" key="20">
    <source>
        <dbReference type="ARBA" id="ARBA00074190"/>
    </source>
</evidence>
<keyword evidence="8" id="KW-0479">Metal-binding</keyword>
<comment type="similarity">
    <text evidence="3">Belongs to the CarB family.</text>
</comment>
<evidence type="ECO:0000256" key="3">
    <source>
        <dbReference type="ARBA" id="ARBA00009799"/>
    </source>
</evidence>
<keyword evidence="14" id="KW-0464">Manganese</keyword>
<dbReference type="Gene3D" id="3.30.470.20">
    <property type="entry name" value="ATP-grasp fold, B domain"/>
    <property type="match status" value="2"/>
</dbReference>
<keyword evidence="9" id="KW-0677">Repeat</keyword>
<dbReference type="SUPFAM" id="SSF52440">
    <property type="entry name" value="PreATP-grasp domain"/>
    <property type="match status" value="2"/>
</dbReference>
<evidence type="ECO:0000256" key="12">
    <source>
        <dbReference type="ARBA" id="ARBA00022842"/>
    </source>
</evidence>
<evidence type="ECO:0000313" key="25">
    <source>
        <dbReference type="EMBL" id="KAK4534861.1"/>
    </source>
</evidence>
<dbReference type="GO" id="GO:0004087">
    <property type="term" value="F:carbamoyl-phosphate synthase (ammonia) activity"/>
    <property type="evidence" value="ECO:0007669"/>
    <property type="project" value="UniProtKB-EC"/>
</dbReference>
<dbReference type="InterPro" id="IPR005483">
    <property type="entry name" value="CPSase_dom"/>
</dbReference>
<keyword evidence="13" id="KW-0665">Pyrimidine biosynthesis</keyword>
<dbReference type="Gene3D" id="1.10.1030.10">
    <property type="entry name" value="Carbamoyl-phosphate synthetase, large subunit oligomerisation domain"/>
    <property type="match status" value="1"/>
</dbReference>
<evidence type="ECO:0000256" key="13">
    <source>
        <dbReference type="ARBA" id="ARBA00022975"/>
    </source>
</evidence>
<evidence type="ECO:0000256" key="21">
    <source>
        <dbReference type="PROSITE-ProRule" id="PRU00409"/>
    </source>
</evidence>
<keyword evidence="12" id="KW-0460">Magnesium</keyword>
<dbReference type="Pfam" id="PF02787">
    <property type="entry name" value="CPSase_L_D3"/>
    <property type="match status" value="1"/>
</dbReference>
<feature type="domain" description="ATP-grasp" evidence="23">
    <location>
        <begin position="883"/>
        <end position="1075"/>
    </location>
</feature>
<comment type="catalytic activity">
    <reaction evidence="19">
        <text>hydrogencarbonate + NH4(+) + 2 ATP = carbamoyl phosphate + 2 ADP + phosphate + 2 H(+)</text>
        <dbReference type="Rhea" id="RHEA:18029"/>
        <dbReference type="ChEBI" id="CHEBI:15378"/>
        <dbReference type="ChEBI" id="CHEBI:17544"/>
        <dbReference type="ChEBI" id="CHEBI:28938"/>
        <dbReference type="ChEBI" id="CHEBI:30616"/>
        <dbReference type="ChEBI" id="CHEBI:43474"/>
        <dbReference type="ChEBI" id="CHEBI:58228"/>
        <dbReference type="ChEBI" id="CHEBI:456216"/>
        <dbReference type="EC" id="6.3.4.16"/>
    </reaction>
</comment>
<dbReference type="SUPFAM" id="SSF56059">
    <property type="entry name" value="Glutathione synthetase ATP-binding domain-like"/>
    <property type="match status" value="2"/>
</dbReference>
<dbReference type="PROSITE" id="PS51855">
    <property type="entry name" value="MGS"/>
    <property type="match status" value="1"/>
</dbReference>
<dbReference type="PROSITE" id="PS00866">
    <property type="entry name" value="CPSASE_1"/>
    <property type="match status" value="2"/>
</dbReference>
<comment type="cofactor">
    <cofactor evidence="1">
        <name>Mn(2+)</name>
        <dbReference type="ChEBI" id="CHEBI:29035"/>
    </cofactor>
</comment>
<evidence type="ECO:0000256" key="10">
    <source>
        <dbReference type="ARBA" id="ARBA00022741"/>
    </source>
</evidence>
<evidence type="ECO:0000259" key="24">
    <source>
        <dbReference type="PROSITE" id="PS51855"/>
    </source>
</evidence>
<dbReference type="Pfam" id="PF02786">
    <property type="entry name" value="CPSase_L_D2"/>
    <property type="match status" value="2"/>
</dbReference>
<dbReference type="InterPro" id="IPR016185">
    <property type="entry name" value="PreATP-grasp_dom_sf"/>
</dbReference>
<comment type="caution">
    <text evidence="25">The sequence shown here is derived from an EMBL/GenBank/DDBJ whole genome shotgun (WGS) entry which is preliminary data.</text>
</comment>
<reference evidence="25 26" key="1">
    <citation type="submission" date="2022-07" db="EMBL/GenBank/DDBJ databases">
        <title>Genome-wide signatures of adaptation to extreme environments.</title>
        <authorList>
            <person name="Cho C.H."/>
            <person name="Yoon H.S."/>
        </authorList>
    </citation>
    <scope>NUCLEOTIDE SEQUENCE [LARGE SCALE GENOMIC DNA]</scope>
    <source>
        <strain evidence="25 26">DBV 063 E5</strain>
    </source>
</reference>
<evidence type="ECO:0000256" key="15">
    <source>
        <dbReference type="ARBA" id="ARBA00044063"/>
    </source>
</evidence>
<protein>
    <recommendedName>
        <fullName evidence="20">Carbamoyl phosphate synthase arginine-specific large chain, chloroplastic</fullName>
        <ecNumber evidence="15">6.3.4.16</ecNumber>
        <ecNumber evidence="4">6.3.5.5</ecNumber>
    </recommendedName>
    <alternativeName>
        <fullName evidence="17">Ammonium-dependent carbamoyl phosphate synthetase</fullName>
    </alternativeName>
    <alternativeName>
        <fullName evidence="16">Arginine-specific carbamoyl phosphate synthetase, ammonia chain</fullName>
    </alternativeName>
    <alternativeName>
        <fullName evidence="18">Glutamine-dependent carbamoyl phosphate synthetase</fullName>
    </alternativeName>
</protein>
<dbReference type="CDD" id="cd01424">
    <property type="entry name" value="MGS_CPS_II"/>
    <property type="match status" value="1"/>
</dbReference>
<keyword evidence="11 21" id="KW-0067">ATP-binding</keyword>
<dbReference type="PANTHER" id="PTHR11405">
    <property type="entry name" value="CARBAMOYLTRANSFERASE FAMILY MEMBER"/>
    <property type="match status" value="1"/>
</dbReference>
<dbReference type="InterPro" id="IPR006275">
    <property type="entry name" value="CPSase_lsu"/>
</dbReference>
<feature type="domain" description="ATP-grasp" evidence="23">
    <location>
        <begin position="306"/>
        <end position="502"/>
    </location>
</feature>
<dbReference type="HAMAP" id="MF_01210_B">
    <property type="entry name" value="CPSase_L_chain_B"/>
    <property type="match status" value="1"/>
</dbReference>
<dbReference type="GO" id="GO:0006221">
    <property type="term" value="P:pyrimidine nucleotide biosynthetic process"/>
    <property type="evidence" value="ECO:0007669"/>
    <property type="project" value="UniProtKB-KW"/>
</dbReference>
<evidence type="ECO:0000256" key="9">
    <source>
        <dbReference type="ARBA" id="ARBA00022737"/>
    </source>
</evidence>
<dbReference type="SMART" id="SM00851">
    <property type="entry name" value="MGS"/>
    <property type="match status" value="1"/>
</dbReference>
<dbReference type="InterPro" id="IPR005480">
    <property type="entry name" value="CPSase_lsu_oligo"/>
</dbReference>
<dbReference type="PRINTS" id="PR00098">
    <property type="entry name" value="CPSASE"/>
</dbReference>
<dbReference type="InterPro" id="IPR036914">
    <property type="entry name" value="MGS-like_dom_sf"/>
</dbReference>
<dbReference type="EC" id="6.3.4.16" evidence="15"/>
<accession>A0AAV9IRP5</accession>
<proteinExistence type="inferred from homology"/>
<dbReference type="NCBIfam" id="TIGR01369">
    <property type="entry name" value="CPSaseII_lrg"/>
    <property type="match status" value="1"/>
</dbReference>
<evidence type="ECO:0000259" key="23">
    <source>
        <dbReference type="PROSITE" id="PS50975"/>
    </source>
</evidence>
<comment type="pathway">
    <text evidence="2">Amino-acid biosynthesis; L-arginine biosynthesis; carbamoyl phosphate from bicarbonate: step 1/1.</text>
</comment>
<dbReference type="EC" id="6.3.5.5" evidence="4"/>
<keyword evidence="7" id="KW-0028">Amino-acid biosynthesis</keyword>
<dbReference type="GO" id="GO:0006526">
    <property type="term" value="P:L-arginine biosynthetic process"/>
    <property type="evidence" value="ECO:0007669"/>
    <property type="project" value="UniProtKB-KW"/>
</dbReference>
<dbReference type="GO" id="GO:0004088">
    <property type="term" value="F:carbamoyl-phosphate synthase (glutamine-hydrolyzing) activity"/>
    <property type="evidence" value="ECO:0007669"/>
    <property type="project" value="UniProtKB-EC"/>
</dbReference>
<dbReference type="NCBIfam" id="NF009455">
    <property type="entry name" value="PRK12815.1"/>
    <property type="match status" value="1"/>
</dbReference>
<dbReference type="Proteomes" id="UP001301350">
    <property type="component" value="Unassembled WGS sequence"/>
</dbReference>
<evidence type="ECO:0000313" key="26">
    <source>
        <dbReference type="Proteomes" id="UP001301350"/>
    </source>
</evidence>
<evidence type="ECO:0000256" key="7">
    <source>
        <dbReference type="ARBA" id="ARBA00022605"/>
    </source>
</evidence>
<dbReference type="Pfam" id="PF02142">
    <property type="entry name" value="MGS"/>
    <property type="match status" value="1"/>
</dbReference>
<dbReference type="SUPFAM" id="SSF48108">
    <property type="entry name" value="Carbamoyl phosphate synthetase, large subunit connection domain"/>
    <property type="match status" value="1"/>
</dbReference>
<dbReference type="InterPro" id="IPR058047">
    <property type="entry name" value="CPSase_preATP-grasp"/>
</dbReference>
<dbReference type="FunFam" id="3.30.1490.20:FF:000001">
    <property type="entry name" value="Carbamoyl-phosphate synthase large chain"/>
    <property type="match status" value="1"/>
</dbReference>
<dbReference type="FunFam" id="3.40.50.20:FF:000001">
    <property type="entry name" value="Carbamoyl-phosphate synthase large chain"/>
    <property type="match status" value="1"/>
</dbReference>
<evidence type="ECO:0000256" key="4">
    <source>
        <dbReference type="ARBA" id="ARBA00012738"/>
    </source>
</evidence>
<dbReference type="SMART" id="SM01096">
    <property type="entry name" value="CPSase_L_D3"/>
    <property type="match status" value="1"/>
</dbReference>
<dbReference type="InterPro" id="IPR036897">
    <property type="entry name" value="CarbamoylP_synth_lsu_oligo_sf"/>
</dbReference>
<keyword evidence="6" id="KW-0436">Ligase</keyword>
<evidence type="ECO:0000256" key="8">
    <source>
        <dbReference type="ARBA" id="ARBA00022723"/>
    </source>
</evidence>
<keyword evidence="5" id="KW-0055">Arginine biosynthesis</keyword>
<dbReference type="FunFam" id="1.10.1030.10:FF:000002">
    <property type="entry name" value="Carbamoyl-phosphate synthase large chain"/>
    <property type="match status" value="1"/>
</dbReference>
<sequence>MFVFTGAATGAGGVAATLRRRLEATEGSGTSISRGRCRLRMASFTTADYAQSVFPTGRLGHRRQMLSSLRSRSEWYGLPLPTQRAAPPSRRPLGARHALRMSRPGVGSDLENPPDDSEFDPSELDFMFQEQPEEEEEVNPKFVYDLAKDAPFVNEPDHPELGFPTLFSKTYAEAAPRPPMRRILVIGSGAIRIGQACEFDYSGTQACKALRAEGYEVVLVNSNPASIMTDPEIADRTYIEPITPEVVEMIIQREKPDALLPTMGGQTGLNMAMTLSKTGVLERYNVRLIGADLAAITKGEDRLAFREAMERIGVKVCPSGIARTVEEAREVASDIGSYPLIIRPAYTLGGTGGGIAYNREEFDDIAQAGLEASPVSQILVEKSLLGWKEYELEVVRDMMDNVVIICSVENVDPMGVHTGDSFTVAPTQTLTDVEYQELRDMSIAIIREIGVDTGGSNIQFAVCPRTGDTIVIEMNPRVSRSSALASKATGYPIAKVAAKLATGLSLTEIPNDITRKTPAAFEPALDYVVCKFPRFTFEKFPGSSDVLSTQMKSVGEAMSIGRSFVESFQKGLRSLEIGRAGWGLDGKDEEPMTRAELEAALRVPRPNRIFKVRQALKAGMSVLEIADLSGYDPWYLYKMADILELQEWLERVPKLEEIDREHMFFLKKFGLSDKQIAYALRHSGATEEKVRRYRKKLGIRPAFKRVDTCAGEFEAYTPYLYSAYETSQAWDHKRDEMIKGIVSEVPPSDPNKAKVMILGGGPNRIGQGIEFDYVCCHACFALRDAGYETIMVNSNPETVSTDYDTSDRLYFEPLTLEDVIAILEVEKPDGIIVTFGGQTPLKLAVPLQKYLSSREARSAGVRTRILGTSPDSIDTAEDRDRFQAILRELNIRQPANGVARSYADAKRVAAKIGYPVVVRPSYVLGGRGMEIVYSERELERYMSEEVVVESEHPVLIDRFLINATEVDVDALADDTGRVVIAGLMEHIEQAGIHSGDSACSIPAVSLPYEAQVQIRQWTVELTRRLKVVGLINIQWAVQGTDVYILEANPRASRTVPYVSKAIGAPVAKIAALVMAGATLEELGFTTELLPRAISVKESVLPFDKFAGADTLLSPEMRSTGEVMGTDYSFGAAYAKSQAAAGTPLPHHGTVLMSLRDADKPNALALARDFLDLGFKVLATHGTRNALVAAGIDPQSIHFIYKSGEGRPDVVDAFKNGDIHLFIITPSLPGDSARHVRRTALMSKVPIITTLAAAKAAAAAIRAMRSQALEVKPIQEYHPRYDELVVRIREGMHNAKNKLRPQPAPQPARKERKAPAPSLV</sequence>
<evidence type="ECO:0000256" key="2">
    <source>
        <dbReference type="ARBA" id="ARBA00005077"/>
    </source>
</evidence>
<dbReference type="GO" id="GO:0046872">
    <property type="term" value="F:metal ion binding"/>
    <property type="evidence" value="ECO:0007669"/>
    <property type="project" value="UniProtKB-KW"/>
</dbReference>
<dbReference type="PANTHER" id="PTHR11405:SF53">
    <property type="entry name" value="CARBAMOYL-PHOSPHATE SYNTHASE [AMMONIA], MITOCHONDRIAL"/>
    <property type="match status" value="1"/>
</dbReference>
<dbReference type="GO" id="GO:0006541">
    <property type="term" value="P:glutamine metabolic process"/>
    <property type="evidence" value="ECO:0007669"/>
    <property type="project" value="TreeGrafter"/>
</dbReference>
<feature type="domain" description="MGS-like" evidence="24">
    <location>
        <begin position="1142"/>
        <end position="1283"/>
    </location>
</feature>
<dbReference type="Pfam" id="PF25596">
    <property type="entry name" value="CPSase_L_D1"/>
    <property type="match status" value="2"/>
</dbReference>
<dbReference type="InterPro" id="IPR011607">
    <property type="entry name" value="MGS-like_dom"/>
</dbReference>
<dbReference type="FunFam" id="3.40.50.20:FF:000003">
    <property type="entry name" value="Carbamoyl-phosphate synthase large chain"/>
    <property type="match status" value="1"/>
</dbReference>
<evidence type="ECO:0000256" key="5">
    <source>
        <dbReference type="ARBA" id="ARBA00022571"/>
    </source>
</evidence>
<name>A0AAV9IRP5_CYACA</name>
<organism evidence="25 26">
    <name type="scientific">Cyanidium caldarium</name>
    <name type="common">Red alga</name>
    <dbReference type="NCBI Taxonomy" id="2771"/>
    <lineage>
        <taxon>Eukaryota</taxon>
        <taxon>Rhodophyta</taxon>
        <taxon>Bangiophyceae</taxon>
        <taxon>Cyanidiales</taxon>
        <taxon>Cyanidiaceae</taxon>
        <taxon>Cyanidium</taxon>
    </lineage>
</organism>
<evidence type="ECO:0000256" key="1">
    <source>
        <dbReference type="ARBA" id="ARBA00001936"/>
    </source>
</evidence>
<dbReference type="InterPro" id="IPR033937">
    <property type="entry name" value="MGS_CPS_CarB"/>
</dbReference>
<evidence type="ECO:0000256" key="6">
    <source>
        <dbReference type="ARBA" id="ARBA00022598"/>
    </source>
</evidence>
<keyword evidence="26" id="KW-1185">Reference proteome</keyword>
<dbReference type="HAMAP" id="MF_01210_A">
    <property type="entry name" value="CPSase_L_chain_A"/>
    <property type="match status" value="1"/>
</dbReference>
<evidence type="ECO:0000256" key="19">
    <source>
        <dbReference type="ARBA" id="ARBA00047359"/>
    </source>
</evidence>
<dbReference type="Gene3D" id="3.40.50.20">
    <property type="match status" value="2"/>
</dbReference>
<dbReference type="InterPro" id="IPR011761">
    <property type="entry name" value="ATP-grasp"/>
</dbReference>
<dbReference type="Gene3D" id="3.40.50.1380">
    <property type="entry name" value="Methylglyoxal synthase-like domain"/>
    <property type="match status" value="1"/>
</dbReference>
<dbReference type="EMBL" id="JANCYW010000003">
    <property type="protein sequence ID" value="KAK4534861.1"/>
    <property type="molecule type" value="Genomic_DNA"/>
</dbReference>
<feature type="region of interest" description="Disordered" evidence="22">
    <location>
        <begin position="1294"/>
        <end position="1319"/>
    </location>
</feature>
<gene>
    <name evidence="25" type="ORF">CDCA_CDCA03G0886</name>
</gene>
<evidence type="ECO:0000256" key="14">
    <source>
        <dbReference type="ARBA" id="ARBA00023211"/>
    </source>
</evidence>
<keyword evidence="10 21" id="KW-0547">Nucleotide-binding</keyword>
<dbReference type="PROSITE" id="PS50975">
    <property type="entry name" value="ATP_GRASP"/>
    <property type="match status" value="2"/>
</dbReference>
<evidence type="ECO:0000256" key="22">
    <source>
        <dbReference type="SAM" id="MobiDB-lite"/>
    </source>
</evidence>
<dbReference type="FunFam" id="3.30.470.20:FF:000007">
    <property type="entry name" value="Carbamoyl-phosphate synthase large chain"/>
    <property type="match status" value="1"/>
</dbReference>
<evidence type="ECO:0000256" key="11">
    <source>
        <dbReference type="ARBA" id="ARBA00022840"/>
    </source>
</evidence>
<evidence type="ECO:0000256" key="16">
    <source>
        <dbReference type="ARBA" id="ARBA00044249"/>
    </source>
</evidence>
<dbReference type="GO" id="GO:0005524">
    <property type="term" value="F:ATP binding"/>
    <property type="evidence" value="ECO:0007669"/>
    <property type="project" value="UniProtKB-UniRule"/>
</dbReference>
<dbReference type="NCBIfam" id="NF003671">
    <property type="entry name" value="PRK05294.1"/>
    <property type="match status" value="1"/>
</dbReference>
<dbReference type="GO" id="GO:0005737">
    <property type="term" value="C:cytoplasm"/>
    <property type="evidence" value="ECO:0007669"/>
    <property type="project" value="TreeGrafter"/>
</dbReference>
<dbReference type="InterPro" id="IPR005479">
    <property type="entry name" value="CPAse_ATP-bd"/>
</dbReference>
<evidence type="ECO:0000256" key="18">
    <source>
        <dbReference type="ARBA" id="ARBA00044334"/>
    </source>
</evidence>